<dbReference type="PANTHER" id="PTHR43677">
    <property type="entry name" value="SHORT-CHAIN DEHYDROGENASE/REDUCTASE"/>
    <property type="match status" value="1"/>
</dbReference>
<evidence type="ECO:0000313" key="2">
    <source>
        <dbReference type="Proteomes" id="UP000014174"/>
    </source>
</evidence>
<dbReference type="InterPro" id="IPR036291">
    <property type="entry name" value="NAD(P)-bd_dom_sf"/>
</dbReference>
<dbReference type="Gene3D" id="3.40.50.720">
    <property type="entry name" value="NAD(P)-binding Rossmann-like Domain"/>
    <property type="match status" value="1"/>
</dbReference>
<dbReference type="AlphaFoldDB" id="R9GZ31"/>
<name>R9GZ31_9SPHI</name>
<dbReference type="PANTHER" id="PTHR43677:SF11">
    <property type="entry name" value="ZINC-CONTAINING ALCOHOL DEHYDROGENASE"/>
    <property type="match status" value="1"/>
</dbReference>
<dbReference type="SUPFAM" id="SSF51735">
    <property type="entry name" value="NAD(P)-binding Rossmann-fold domains"/>
    <property type="match status" value="1"/>
</dbReference>
<proteinExistence type="predicted"/>
<comment type="caution">
    <text evidence="1">The sequence shown here is derived from an EMBL/GenBank/DDBJ whole genome shotgun (WGS) entry which is preliminary data.</text>
</comment>
<reference evidence="1 2" key="1">
    <citation type="journal article" date="2013" name="Genome Announc.">
        <title>Draft Genome Sequence of Arcticibacter svalbardensis Strain MN12-7T, a Member of the Family Sphingobacteriaceae Isolated from an Arctic Soil Sample.</title>
        <authorList>
            <person name="Shivaji S."/>
            <person name="Ara S."/>
            <person name="Prasad S."/>
            <person name="Manasa B.P."/>
            <person name="Begum Z."/>
            <person name="Singh A."/>
            <person name="Kumar Pinnaka A."/>
        </authorList>
    </citation>
    <scope>NUCLEOTIDE SEQUENCE [LARGE SCALE GENOMIC DNA]</scope>
    <source>
        <strain evidence="1 2">MN12-7</strain>
    </source>
</reference>
<keyword evidence="2" id="KW-1185">Reference proteome</keyword>
<dbReference type="GO" id="GO:0016491">
    <property type="term" value="F:oxidoreductase activity"/>
    <property type="evidence" value="ECO:0007669"/>
    <property type="project" value="TreeGrafter"/>
</dbReference>
<dbReference type="Proteomes" id="UP000014174">
    <property type="component" value="Unassembled WGS sequence"/>
</dbReference>
<dbReference type="OrthoDB" id="9787435at2"/>
<evidence type="ECO:0000313" key="1">
    <source>
        <dbReference type="EMBL" id="EOR96745.1"/>
    </source>
</evidence>
<dbReference type="SUPFAM" id="SSF50129">
    <property type="entry name" value="GroES-like"/>
    <property type="match status" value="1"/>
</dbReference>
<dbReference type="InterPro" id="IPR011032">
    <property type="entry name" value="GroES-like_sf"/>
</dbReference>
<dbReference type="Gene3D" id="3.90.180.10">
    <property type="entry name" value="Medium-chain alcohol dehydrogenases, catalytic domain"/>
    <property type="match status" value="1"/>
</dbReference>
<gene>
    <name evidence="1" type="ORF">ADIARSV_0008</name>
</gene>
<dbReference type="EMBL" id="AQPN01000001">
    <property type="protein sequence ID" value="EOR96745.1"/>
    <property type="molecule type" value="Genomic_DNA"/>
</dbReference>
<dbReference type="RefSeq" id="WP_016193265.1">
    <property type="nucleotide sequence ID" value="NZ_AQPN01000001.1"/>
</dbReference>
<dbReference type="eggNOG" id="COG0604">
    <property type="taxonomic scope" value="Bacteria"/>
</dbReference>
<dbReference type="InterPro" id="IPR051397">
    <property type="entry name" value="Zn-ADH-like_protein"/>
</dbReference>
<accession>R9GZ31</accession>
<sequence length="140" mass="14313">MDKLKAAGKHYTKYPILPAIVGLDGIARLKGGTHVYVSGVTGTMSEKALIVADSWTLVPQSLPIPLAAALPNALLGSDVAMLYLGGLKKGGTVMIQGATGATGRIAIQMAKNRGADCIIAIGRASSGLSELSNLGADIRK</sequence>
<dbReference type="STRING" id="1150600.ADIARSV_0008"/>
<protein>
    <submittedName>
        <fullName evidence="1">Quinone oxidoreductase</fullName>
    </submittedName>
</protein>
<organism evidence="1 2">
    <name type="scientific">Arcticibacter svalbardensis MN12-7</name>
    <dbReference type="NCBI Taxonomy" id="1150600"/>
    <lineage>
        <taxon>Bacteria</taxon>
        <taxon>Pseudomonadati</taxon>
        <taxon>Bacteroidota</taxon>
        <taxon>Sphingobacteriia</taxon>
        <taxon>Sphingobacteriales</taxon>
        <taxon>Sphingobacteriaceae</taxon>
        <taxon>Arcticibacter</taxon>
    </lineage>
</organism>